<keyword evidence="2" id="KW-0479">Metal-binding</keyword>
<reference evidence="10 11" key="1">
    <citation type="submission" date="2014-02" db="EMBL/GenBank/DDBJ databases">
        <title>The small core and large imbalanced accessory genome model reveals a collaborative survival strategy of Sorangium cellulosum strains in nature.</title>
        <authorList>
            <person name="Han K."/>
            <person name="Peng R."/>
            <person name="Blom J."/>
            <person name="Li Y.-Z."/>
        </authorList>
    </citation>
    <scope>NUCLEOTIDE SEQUENCE [LARGE SCALE GENOMIC DNA]</scope>
    <source>
        <strain evidence="10 11">So0011-07</strain>
    </source>
</reference>
<comment type="similarity">
    <text evidence="6">Belongs to the TRAFAC class OBG-HflX-like GTPase superfamily. HflX GTPase family.</text>
</comment>
<dbReference type="SUPFAM" id="SSF52540">
    <property type="entry name" value="P-loop containing nucleoside triphosphate hydrolases"/>
    <property type="match status" value="1"/>
</dbReference>
<dbReference type="Pfam" id="PF01926">
    <property type="entry name" value="MMR_HSR1"/>
    <property type="match status" value="1"/>
</dbReference>
<comment type="function">
    <text evidence="6">GTPase that associates with the 50S ribosomal subunit and may have a role during protein synthesis or ribosome biogenesis.</text>
</comment>
<comment type="subcellular location">
    <subcellularLocation>
        <location evidence="6">Cytoplasm</location>
    </subcellularLocation>
    <text evidence="6">May associate with membranes.</text>
</comment>
<keyword evidence="5 6" id="KW-0342">GTP-binding</keyword>
<dbReference type="PANTHER" id="PTHR10229:SF0">
    <property type="entry name" value="GTP-BINDING PROTEIN 6-RELATED"/>
    <property type="match status" value="1"/>
</dbReference>
<keyword evidence="4" id="KW-0460">Magnesium</keyword>
<keyword evidence="7" id="KW-0175">Coiled coil</keyword>
<evidence type="ECO:0000313" key="11">
    <source>
        <dbReference type="Proteomes" id="UP000075635"/>
    </source>
</evidence>
<comment type="caution">
    <text evidence="10">The sequence shown here is derived from an EMBL/GenBank/DDBJ whole genome shotgun (WGS) entry which is preliminary data.</text>
</comment>
<sequence length="627" mass="68397">MPTLYGNTTGLSPLATKTLERIYRRKVPLASIATPELIKALAEASHETGRQVGALVHRSGEIDYVVVGDATRLMLPDIGRLRAAQGRFRALRLVHTHLFNEPLTRDDLVDLVRLRLDLVAAVQLTPQGEPRTIQYAYNVPVHGKDEVTVTVDGAAEEGDGRRQVELPYRTVGPVAVGRVDVDFGALIQALEDEFTKRSRTRSVAAKDGRAILVHVAEKSKVGALARAEESLRELTELAGTAGVDVADTVLQLRDRIDPRLVLGKGKLDEVVLRASELDAETLVFDRDLTPSQASAIAKHTDLKVLDRTQLILDIFAQRAESSDGKLQVELAQLKYTLPRLGQKDDSLSRLTGGIGGRGPGETKLEIGRRRAKERVTFLEGQLKRLSRQREQRRRRRARLGVPVVSIVGYTNAGKSTLLNTLTGADVLAENKLFATLDTRSRRLRFPEEREVVITDTVGFIRELPKDLFAAFRATFEEAADADLLLHVVDASDPARDQHIETTEALLTELDLIGIPRILVFNKADLIAPEEGRRLLLGHPDAVLLSATDRETTRELLAKLADRLKSRWEEAATVPAYEAEAADGGLDDGGLDDGGLFDGEAGSMTVIGPPSGSGAEGVSSPVRGTFEA</sequence>
<dbReference type="GO" id="GO:0003924">
    <property type="term" value="F:GTPase activity"/>
    <property type="evidence" value="ECO:0007669"/>
    <property type="project" value="UniProtKB-UniRule"/>
</dbReference>
<evidence type="ECO:0000256" key="1">
    <source>
        <dbReference type="ARBA" id="ARBA00022490"/>
    </source>
</evidence>
<proteinExistence type="inferred from homology"/>
<dbReference type="Pfam" id="PF16360">
    <property type="entry name" value="GTP-bdg_M"/>
    <property type="match status" value="1"/>
</dbReference>
<evidence type="ECO:0000256" key="3">
    <source>
        <dbReference type="ARBA" id="ARBA00022741"/>
    </source>
</evidence>
<comment type="subunit">
    <text evidence="6">Monomer. Associates with the 50S ribosomal subunit.</text>
</comment>
<dbReference type="Pfam" id="PF13167">
    <property type="entry name" value="GTP-bdg_N"/>
    <property type="match status" value="1"/>
</dbReference>
<dbReference type="PROSITE" id="PS51705">
    <property type="entry name" value="G_HFLX"/>
    <property type="match status" value="1"/>
</dbReference>
<evidence type="ECO:0000313" key="10">
    <source>
        <dbReference type="EMBL" id="KYF80432.1"/>
    </source>
</evidence>
<dbReference type="PRINTS" id="PR00326">
    <property type="entry name" value="GTP1OBG"/>
</dbReference>
<evidence type="ECO:0000256" key="4">
    <source>
        <dbReference type="ARBA" id="ARBA00022842"/>
    </source>
</evidence>
<dbReference type="InterPro" id="IPR042108">
    <property type="entry name" value="GTPase_HflX_N_sf"/>
</dbReference>
<feature type="domain" description="Hflx-type G" evidence="9">
    <location>
        <begin position="402"/>
        <end position="567"/>
    </location>
</feature>
<dbReference type="HAMAP" id="MF_00900">
    <property type="entry name" value="GTPase_HflX"/>
    <property type="match status" value="1"/>
</dbReference>
<dbReference type="InterPro" id="IPR032305">
    <property type="entry name" value="GTP-bd_M"/>
</dbReference>
<dbReference type="CDD" id="cd01878">
    <property type="entry name" value="HflX"/>
    <property type="match status" value="1"/>
</dbReference>
<feature type="coiled-coil region" evidence="7">
    <location>
        <begin position="368"/>
        <end position="395"/>
    </location>
</feature>
<protein>
    <recommendedName>
        <fullName evidence="6">GTPase HflX</fullName>
    </recommendedName>
    <alternativeName>
        <fullName evidence="6">GTP-binding protein HflX</fullName>
    </alternativeName>
</protein>
<dbReference type="InterPro" id="IPR025121">
    <property type="entry name" value="GTPase_HflX_N"/>
</dbReference>
<evidence type="ECO:0000256" key="6">
    <source>
        <dbReference type="HAMAP-Rule" id="MF_00900"/>
    </source>
</evidence>
<dbReference type="Gene3D" id="3.40.50.11060">
    <property type="entry name" value="GTPase HflX, N-terminal domain"/>
    <property type="match status" value="1"/>
</dbReference>
<evidence type="ECO:0000259" key="9">
    <source>
        <dbReference type="PROSITE" id="PS51705"/>
    </source>
</evidence>
<dbReference type="GO" id="GO:0043022">
    <property type="term" value="F:ribosome binding"/>
    <property type="evidence" value="ECO:0007669"/>
    <property type="project" value="TreeGrafter"/>
</dbReference>
<evidence type="ECO:0000256" key="8">
    <source>
        <dbReference type="SAM" id="MobiDB-lite"/>
    </source>
</evidence>
<dbReference type="FunFam" id="3.40.50.11060:FF:000001">
    <property type="entry name" value="GTPase HflX"/>
    <property type="match status" value="1"/>
</dbReference>
<accession>A0A150RJN2</accession>
<evidence type="ECO:0000256" key="7">
    <source>
        <dbReference type="SAM" id="Coils"/>
    </source>
</evidence>
<dbReference type="GO" id="GO:0005737">
    <property type="term" value="C:cytoplasm"/>
    <property type="evidence" value="ECO:0007669"/>
    <property type="project" value="UniProtKB-SubCell"/>
</dbReference>
<name>A0A150RJN2_SORCE</name>
<dbReference type="EMBL" id="JEMB01002537">
    <property type="protein sequence ID" value="KYF80432.1"/>
    <property type="molecule type" value="Genomic_DNA"/>
</dbReference>
<keyword evidence="1 6" id="KW-0963">Cytoplasm</keyword>
<evidence type="ECO:0000256" key="5">
    <source>
        <dbReference type="ARBA" id="ARBA00023134"/>
    </source>
</evidence>
<dbReference type="GO" id="GO:0046872">
    <property type="term" value="F:metal ion binding"/>
    <property type="evidence" value="ECO:0007669"/>
    <property type="project" value="UniProtKB-KW"/>
</dbReference>
<dbReference type="Proteomes" id="UP000075635">
    <property type="component" value="Unassembled WGS sequence"/>
</dbReference>
<dbReference type="Gene3D" id="3.40.50.300">
    <property type="entry name" value="P-loop containing nucleotide triphosphate hydrolases"/>
    <property type="match status" value="1"/>
</dbReference>
<dbReference type="InterPro" id="IPR016496">
    <property type="entry name" value="GTPase_HflX"/>
</dbReference>
<dbReference type="InterPro" id="IPR030394">
    <property type="entry name" value="G_HFLX_dom"/>
</dbReference>
<dbReference type="AlphaFoldDB" id="A0A150RJN2"/>
<dbReference type="GO" id="GO:0005525">
    <property type="term" value="F:GTP binding"/>
    <property type="evidence" value="ECO:0007669"/>
    <property type="project" value="UniProtKB-UniRule"/>
</dbReference>
<dbReference type="NCBIfam" id="TIGR03156">
    <property type="entry name" value="GTP_HflX"/>
    <property type="match status" value="1"/>
</dbReference>
<keyword evidence="3 6" id="KW-0547">Nucleotide-binding</keyword>
<evidence type="ECO:0000256" key="2">
    <source>
        <dbReference type="ARBA" id="ARBA00022723"/>
    </source>
</evidence>
<dbReference type="InterPro" id="IPR006073">
    <property type="entry name" value="GTP-bd"/>
</dbReference>
<organism evidence="10 11">
    <name type="scientific">Sorangium cellulosum</name>
    <name type="common">Polyangium cellulosum</name>
    <dbReference type="NCBI Taxonomy" id="56"/>
    <lineage>
        <taxon>Bacteria</taxon>
        <taxon>Pseudomonadati</taxon>
        <taxon>Myxococcota</taxon>
        <taxon>Polyangia</taxon>
        <taxon>Polyangiales</taxon>
        <taxon>Polyangiaceae</taxon>
        <taxon>Sorangium</taxon>
    </lineage>
</organism>
<gene>
    <name evidence="6" type="primary">hflX</name>
    <name evidence="10" type="ORF">BE17_08630</name>
</gene>
<feature type="region of interest" description="Disordered" evidence="8">
    <location>
        <begin position="578"/>
        <end position="627"/>
    </location>
</feature>
<dbReference type="PANTHER" id="PTHR10229">
    <property type="entry name" value="GTP-BINDING PROTEIN HFLX"/>
    <property type="match status" value="1"/>
</dbReference>
<dbReference type="Gene3D" id="6.10.250.2860">
    <property type="match status" value="1"/>
</dbReference>
<dbReference type="InterPro" id="IPR027417">
    <property type="entry name" value="P-loop_NTPase"/>
</dbReference>